<dbReference type="CDD" id="cd13225">
    <property type="entry name" value="PH-like_bacteria"/>
    <property type="match status" value="1"/>
</dbReference>
<dbReference type="Gene3D" id="1.10.287.210">
    <property type="match status" value="1"/>
</dbReference>
<accession>A0A1Q9H4Y2</accession>
<dbReference type="Proteomes" id="UP000516656">
    <property type="component" value="Chromosome 1"/>
</dbReference>
<evidence type="ECO:0000313" key="4">
    <source>
        <dbReference type="EMBL" id="QOD55392.1"/>
    </source>
</evidence>
<dbReference type="Gene3D" id="2.30.29.50">
    <property type="entry name" value="Bacterial Pleckstrin homology domain"/>
    <property type="match status" value="1"/>
</dbReference>
<dbReference type="SUPFAM" id="SSF50729">
    <property type="entry name" value="PH domain-like"/>
    <property type="match status" value="1"/>
</dbReference>
<sequence>MFKKLASEALGLSDIGKIIAPGDYNKVDSDDYIFHEDNEQIFFLIKSKKDEYCFTNRALIHVDGASAVSSKRVLKRYEYSHYTFRHVLLETAGTIDLDAEIKFQLGEEYFSIDVDKQQIEQLKDLYKALFEIAHQQYLNMVSLDDARKSLELATSAVGRLSSNATPSTEFEKMTQFAFQYIESAKGTYQRSDFTEVFQKFINN</sequence>
<organism evidence="3 5">
    <name type="scientific">Photobacterium damsela subsp. piscicida</name>
    <name type="common">Pasteurella piscicida</name>
    <dbReference type="NCBI Taxonomy" id="38294"/>
    <lineage>
        <taxon>Bacteria</taxon>
        <taxon>Pseudomonadati</taxon>
        <taxon>Pseudomonadota</taxon>
        <taxon>Gammaproteobacteria</taxon>
        <taxon>Vibrionales</taxon>
        <taxon>Vibrionaceae</taxon>
        <taxon>Photobacterium</taxon>
    </lineage>
</organism>
<dbReference type="Proteomes" id="UP000218676">
    <property type="component" value="Chromosome 1"/>
</dbReference>
<dbReference type="AlphaFoldDB" id="A0A1Q9H4Y2"/>
<reference evidence="3" key="1">
    <citation type="journal article" date="2017" name="Genome Announc.">
        <title>Whole-Genome Sequence of Photobacterium damselae subsp. piscicida Strain 91-197, Isolated from Hybrid Striped Bass (Morone sp.) in the United States.</title>
        <authorList>
            <person name="Teru Y."/>
            <person name="Hikima J."/>
            <person name="Kono T."/>
            <person name="Sakai M."/>
            <person name="Takano T."/>
            <person name="Hawke J.P."/>
            <person name="Takeyama H."/>
            <person name="Aoki T."/>
        </authorList>
    </citation>
    <scope>NUCLEOTIDE SEQUENCE</scope>
    <source>
        <strain evidence="3">91-197</strain>
    </source>
</reference>
<evidence type="ECO:0000313" key="6">
    <source>
        <dbReference type="Proteomes" id="UP000516656"/>
    </source>
</evidence>
<dbReference type="EMBL" id="CP061854">
    <property type="protein sequence ID" value="QOD55392.1"/>
    <property type="molecule type" value="Genomic_DNA"/>
</dbReference>
<evidence type="ECO:0000259" key="2">
    <source>
        <dbReference type="Pfam" id="PF11724"/>
    </source>
</evidence>
<dbReference type="GeneID" id="93397726"/>
<feature type="domain" description="Bacterial Pleckstrin homology" evidence="1">
    <location>
        <begin position="10"/>
        <end position="132"/>
    </location>
</feature>
<evidence type="ECO:0000313" key="5">
    <source>
        <dbReference type="Proteomes" id="UP000218676"/>
    </source>
</evidence>
<dbReference type="InterPro" id="IPR037063">
    <property type="entry name" value="PHb_sf"/>
</dbReference>
<dbReference type="Pfam" id="PF11724">
    <property type="entry name" value="YvbH_ext"/>
    <property type="match status" value="1"/>
</dbReference>
<reference evidence="4 6" key="3">
    <citation type="submission" date="2020-09" db="EMBL/GenBank/DDBJ databases">
        <title>Complete, closed and curated genome sequences of Photobacterium damselae subsp. piscicida isolates from Australia indicate localised evolution and additional plasmid-borne pathogenicity mechanisms.</title>
        <authorList>
            <person name="Baseggio L."/>
            <person name="Silayeva O."/>
            <person name="Buller N."/>
            <person name="Landos M."/>
            <person name="Engelstaedter J."/>
            <person name="Barnes A.C."/>
        </authorList>
    </citation>
    <scope>NUCLEOTIDE SEQUENCE [LARGE SCALE GENOMIC DNA]</scope>
    <source>
        <strain evidence="4 6">AS-16-0540-1</strain>
    </source>
</reference>
<proteinExistence type="predicted"/>
<dbReference type="InterPro" id="IPR021722">
    <property type="entry name" value="YvbH_oligomer_dom"/>
</dbReference>
<gene>
    <name evidence="4" type="ORF">IC627_08355</name>
    <name evidence="3" type="ORF">PDPUS_1_01493</name>
</gene>
<dbReference type="InterPro" id="IPR012544">
    <property type="entry name" value="PHb"/>
</dbReference>
<evidence type="ECO:0000313" key="3">
    <source>
        <dbReference type="EMBL" id="BAX52867.1"/>
    </source>
</evidence>
<dbReference type="RefSeq" id="WP_005299512.1">
    <property type="nucleotide sequence ID" value="NZ_AP018045.1"/>
</dbReference>
<protein>
    <submittedName>
        <fullName evidence="4">PH domain-containing protein</fullName>
    </submittedName>
    <submittedName>
        <fullName evidence="3">Protein of YvbH-like oligomerization region</fullName>
    </submittedName>
</protein>
<name>A0A1Q9H4Y2_PHODP</name>
<dbReference type="Pfam" id="PF08000">
    <property type="entry name" value="bPH_1"/>
    <property type="match status" value="1"/>
</dbReference>
<feature type="domain" description="YvbH-like oligomerisation" evidence="2">
    <location>
        <begin position="145"/>
        <end position="203"/>
    </location>
</feature>
<dbReference type="PANTHER" id="PTHR35796:SF2">
    <property type="entry name" value="YVBH-LIKE OLIGOMERISATION REGION"/>
    <property type="match status" value="1"/>
</dbReference>
<dbReference type="EMBL" id="AP018045">
    <property type="protein sequence ID" value="BAX52867.1"/>
    <property type="molecule type" value="Genomic_DNA"/>
</dbReference>
<evidence type="ECO:0000259" key="1">
    <source>
        <dbReference type="Pfam" id="PF08000"/>
    </source>
</evidence>
<dbReference type="PANTHER" id="PTHR35796">
    <property type="entry name" value="HYPOTHETICAL CYTOSOLIC PROTEIN"/>
    <property type="match status" value="1"/>
</dbReference>
<reference evidence="5" key="2">
    <citation type="submission" date="2017-05" db="EMBL/GenBank/DDBJ databases">
        <title>Whole genome sequence of fish pathogenic bacteria, Photobacterium damselae subsp. piscicida, strain 91-197, isolated from hybrid striped bass (Morone sp.) in USA.</title>
        <authorList>
            <person name="Teru Y."/>
            <person name="Hikima J."/>
            <person name="Kono T."/>
            <person name="Sakai M."/>
            <person name="Takano T."/>
            <person name="Hawke J.P."/>
            <person name="Takeyama H."/>
            <person name="Aoki T."/>
        </authorList>
    </citation>
    <scope>NUCLEOTIDE SEQUENCE [LARGE SCALE GENOMIC DNA]</scope>
    <source>
        <strain evidence="5">91-197</strain>
    </source>
</reference>